<dbReference type="EMBL" id="VRTY01000059">
    <property type="protein sequence ID" value="TXK37580.1"/>
    <property type="molecule type" value="Genomic_DNA"/>
</dbReference>
<accession>A0A5C8JGY3</accession>
<protein>
    <submittedName>
        <fullName evidence="2">Uncharacterized protein</fullName>
    </submittedName>
</protein>
<keyword evidence="1" id="KW-1133">Transmembrane helix</keyword>
<dbReference type="OrthoDB" id="1493032at2"/>
<dbReference type="RefSeq" id="WP_147922607.1">
    <property type="nucleotide sequence ID" value="NZ_VRTY01000059.1"/>
</dbReference>
<keyword evidence="1" id="KW-0472">Membrane</keyword>
<dbReference type="InterPro" id="IPR057695">
    <property type="entry name" value="DUF7935"/>
</dbReference>
<evidence type="ECO:0000313" key="3">
    <source>
        <dbReference type="Proteomes" id="UP000321926"/>
    </source>
</evidence>
<keyword evidence="3" id="KW-1185">Reference proteome</keyword>
<comment type="caution">
    <text evidence="2">The sequence shown here is derived from an EMBL/GenBank/DDBJ whole genome shotgun (WGS) entry which is preliminary data.</text>
</comment>
<organism evidence="2 3">
    <name type="scientific">Pontibacter qinzhouensis</name>
    <dbReference type="NCBI Taxonomy" id="2603253"/>
    <lineage>
        <taxon>Bacteria</taxon>
        <taxon>Pseudomonadati</taxon>
        <taxon>Bacteroidota</taxon>
        <taxon>Cytophagia</taxon>
        <taxon>Cytophagales</taxon>
        <taxon>Hymenobacteraceae</taxon>
        <taxon>Pontibacter</taxon>
    </lineage>
</organism>
<proteinExistence type="predicted"/>
<evidence type="ECO:0000313" key="2">
    <source>
        <dbReference type="EMBL" id="TXK37580.1"/>
    </source>
</evidence>
<evidence type="ECO:0000256" key="1">
    <source>
        <dbReference type="SAM" id="Phobius"/>
    </source>
</evidence>
<reference evidence="2 3" key="1">
    <citation type="submission" date="2019-08" db="EMBL/GenBank/DDBJ databases">
        <authorList>
            <person name="Shi S."/>
        </authorList>
    </citation>
    <scope>NUCLEOTIDE SEQUENCE [LARGE SCALE GENOMIC DNA]</scope>
    <source>
        <strain evidence="2 3">GY10130</strain>
    </source>
</reference>
<name>A0A5C8JGY3_9BACT</name>
<feature type="transmembrane region" description="Helical" evidence="1">
    <location>
        <begin position="6"/>
        <end position="26"/>
    </location>
</feature>
<sequence length="176" mass="20270">MMNFLLVITYIIPILLVIGVIVWFLVKLDEHLKNMRQIKMLGVRLSKDAITLPVRLHAYERVVLLLERITPANMLLRISSSGFTAAEYHQVLLSEIRNEFNHNMSQQVYMSDVAWQQVKQTREEVVNMVNRTYHELPEGARGTDLAKRILESILVSDVDPTAAAIQAVKQELREVF</sequence>
<keyword evidence="1" id="KW-0812">Transmembrane</keyword>
<dbReference type="AlphaFoldDB" id="A0A5C8JGY3"/>
<dbReference type="Pfam" id="PF25589">
    <property type="entry name" value="DUF7935"/>
    <property type="match status" value="1"/>
</dbReference>
<dbReference type="Proteomes" id="UP000321926">
    <property type="component" value="Unassembled WGS sequence"/>
</dbReference>
<gene>
    <name evidence="2" type="ORF">FVR03_15180</name>
</gene>